<dbReference type="InterPro" id="IPR037914">
    <property type="entry name" value="SpoVT-AbrB_sf"/>
</dbReference>
<dbReference type="SUPFAM" id="SSF89447">
    <property type="entry name" value="AbrB/MazE/MraZ-like"/>
    <property type="match status" value="1"/>
</dbReference>
<accession>A0ABV6R5L7</accession>
<dbReference type="SMART" id="SM00966">
    <property type="entry name" value="SpoVT_AbrB"/>
    <property type="match status" value="1"/>
</dbReference>
<dbReference type="Pfam" id="PF04014">
    <property type="entry name" value="MazE_antitoxin"/>
    <property type="match status" value="1"/>
</dbReference>
<dbReference type="InterPro" id="IPR047976">
    <property type="entry name" value="Anti_VapB2-like"/>
</dbReference>
<dbReference type="Proteomes" id="UP001589906">
    <property type="component" value="Unassembled WGS sequence"/>
</dbReference>
<name>A0ABV6R5L7_9CAUL</name>
<protein>
    <submittedName>
        <fullName evidence="4">Antitoxin</fullName>
    </submittedName>
</protein>
<evidence type="ECO:0000256" key="2">
    <source>
        <dbReference type="PROSITE-ProRule" id="PRU01076"/>
    </source>
</evidence>
<dbReference type="PANTHER" id="PTHR37550">
    <property type="entry name" value="ANTITOXIN VAPB1"/>
    <property type="match status" value="1"/>
</dbReference>
<organism evidence="4 5">
    <name type="scientific">Brevundimonas balnearis</name>
    <dbReference type="NCBI Taxonomy" id="1572858"/>
    <lineage>
        <taxon>Bacteria</taxon>
        <taxon>Pseudomonadati</taxon>
        <taxon>Pseudomonadota</taxon>
        <taxon>Alphaproteobacteria</taxon>
        <taxon>Caulobacterales</taxon>
        <taxon>Caulobacteraceae</taxon>
        <taxon>Brevundimonas</taxon>
    </lineage>
</organism>
<dbReference type="RefSeq" id="WP_376836286.1">
    <property type="nucleotide sequence ID" value="NZ_JBHLSW010000007.1"/>
</dbReference>
<gene>
    <name evidence="4" type="ORF">ACFFGE_10315</name>
</gene>
<keyword evidence="5" id="KW-1185">Reference proteome</keyword>
<feature type="domain" description="SpoVT-AbrB" evidence="3">
    <location>
        <begin position="7"/>
        <end position="47"/>
    </location>
</feature>
<dbReference type="InterPro" id="IPR007159">
    <property type="entry name" value="SpoVT-AbrB_dom"/>
</dbReference>
<evidence type="ECO:0000256" key="1">
    <source>
        <dbReference type="ARBA" id="ARBA00007924"/>
    </source>
</evidence>
<sequence>MSDTAIARVFMTGRSQAVRLPKAFRVEGDRVRVRREGHRIILEPMFETAEEWLAALDKFRDIPFMEEGRNQPEMPPPPSGWDD</sequence>
<comment type="caution">
    <text evidence="4">The sequence shown here is derived from an EMBL/GenBank/DDBJ whole genome shotgun (WGS) entry which is preliminary data.</text>
</comment>
<dbReference type="Gene3D" id="2.10.260.10">
    <property type="match status" value="1"/>
</dbReference>
<dbReference type="PROSITE" id="PS51740">
    <property type="entry name" value="SPOVT_ABRB"/>
    <property type="match status" value="1"/>
</dbReference>
<comment type="similarity">
    <text evidence="1">Belongs to the VapB family.</text>
</comment>
<keyword evidence="2" id="KW-0238">DNA-binding</keyword>
<evidence type="ECO:0000259" key="3">
    <source>
        <dbReference type="PROSITE" id="PS51740"/>
    </source>
</evidence>
<proteinExistence type="inferred from homology"/>
<evidence type="ECO:0000313" key="5">
    <source>
        <dbReference type="Proteomes" id="UP001589906"/>
    </source>
</evidence>
<evidence type="ECO:0000313" key="4">
    <source>
        <dbReference type="EMBL" id="MFC0634267.1"/>
    </source>
</evidence>
<dbReference type="EMBL" id="JBHLSW010000007">
    <property type="protein sequence ID" value="MFC0634267.1"/>
    <property type="molecule type" value="Genomic_DNA"/>
</dbReference>
<dbReference type="InterPro" id="IPR051734">
    <property type="entry name" value="VapB_TA_antitoxins"/>
</dbReference>
<dbReference type="NCBIfam" id="NF040493">
    <property type="entry name" value="TA_anti_VapB"/>
    <property type="match status" value="1"/>
</dbReference>
<reference evidence="4 5" key="1">
    <citation type="submission" date="2024-09" db="EMBL/GenBank/DDBJ databases">
        <authorList>
            <person name="Sun Q."/>
            <person name="Mori K."/>
        </authorList>
    </citation>
    <scope>NUCLEOTIDE SEQUENCE [LARGE SCALE GENOMIC DNA]</scope>
    <source>
        <strain evidence="4 5">NCAIM B.02621</strain>
    </source>
</reference>
<dbReference type="PANTHER" id="PTHR37550:SF3">
    <property type="entry name" value="ANTITOXIN VAPB1"/>
    <property type="match status" value="1"/>
</dbReference>